<keyword evidence="4 12" id="KW-0812">Transmembrane</keyword>
<evidence type="ECO:0000256" key="1">
    <source>
        <dbReference type="ARBA" id="ARBA00004167"/>
    </source>
</evidence>
<dbReference type="Pfam" id="PF00067">
    <property type="entry name" value="p450"/>
    <property type="match status" value="1"/>
</dbReference>
<keyword evidence="10 12" id="KW-0472">Membrane</keyword>
<evidence type="ECO:0000256" key="12">
    <source>
        <dbReference type="SAM" id="Phobius"/>
    </source>
</evidence>
<dbReference type="SUPFAM" id="SSF48264">
    <property type="entry name" value="Cytochrome P450"/>
    <property type="match status" value="1"/>
</dbReference>
<evidence type="ECO:0000313" key="13">
    <source>
        <dbReference type="EMBL" id="KAJ9174136.1"/>
    </source>
</evidence>
<dbReference type="Gene3D" id="1.10.630.10">
    <property type="entry name" value="Cytochrome P450"/>
    <property type="match status" value="1"/>
</dbReference>
<evidence type="ECO:0000256" key="8">
    <source>
        <dbReference type="ARBA" id="ARBA00023004"/>
    </source>
</evidence>
<name>A0ABQ9M1H4_HEVBR</name>
<comment type="similarity">
    <text evidence="2 11">Belongs to the cytochrome P450 family.</text>
</comment>
<dbReference type="PRINTS" id="PR00463">
    <property type="entry name" value="EP450I"/>
</dbReference>
<dbReference type="InterPro" id="IPR001128">
    <property type="entry name" value="Cyt_P450"/>
</dbReference>
<keyword evidence="8 11" id="KW-0408">Iron</keyword>
<dbReference type="Proteomes" id="UP001174677">
    <property type="component" value="Chromosome 9"/>
</dbReference>
<keyword evidence="7 11" id="KW-0560">Oxidoreductase</keyword>
<evidence type="ECO:0000256" key="2">
    <source>
        <dbReference type="ARBA" id="ARBA00010617"/>
    </source>
</evidence>
<evidence type="ECO:0008006" key="15">
    <source>
        <dbReference type="Google" id="ProtNLM"/>
    </source>
</evidence>
<dbReference type="PANTHER" id="PTHR24282:SF270">
    <property type="entry name" value="CYTOCHROME P450 CYP749A22-LIKE"/>
    <property type="match status" value="1"/>
</dbReference>
<feature type="transmembrane region" description="Helical" evidence="12">
    <location>
        <begin position="12"/>
        <end position="36"/>
    </location>
</feature>
<evidence type="ECO:0000256" key="6">
    <source>
        <dbReference type="ARBA" id="ARBA00022989"/>
    </source>
</evidence>
<dbReference type="InterPro" id="IPR050665">
    <property type="entry name" value="Cytochrome_P450_Monooxygen"/>
</dbReference>
<dbReference type="InterPro" id="IPR017972">
    <property type="entry name" value="Cyt_P450_CS"/>
</dbReference>
<gene>
    <name evidence="13" type="ORF">P3X46_017196</name>
</gene>
<dbReference type="PANTHER" id="PTHR24282">
    <property type="entry name" value="CYTOCHROME P450 FAMILY MEMBER"/>
    <property type="match status" value="1"/>
</dbReference>
<keyword evidence="14" id="KW-1185">Reference proteome</keyword>
<evidence type="ECO:0000256" key="7">
    <source>
        <dbReference type="ARBA" id="ARBA00023002"/>
    </source>
</evidence>
<keyword evidence="6 12" id="KW-1133">Transmembrane helix</keyword>
<accession>A0ABQ9M1H4</accession>
<evidence type="ECO:0000256" key="5">
    <source>
        <dbReference type="ARBA" id="ARBA00022723"/>
    </source>
</evidence>
<dbReference type="InterPro" id="IPR002401">
    <property type="entry name" value="Cyt_P450_E_grp-I"/>
</dbReference>
<keyword evidence="3 11" id="KW-0349">Heme</keyword>
<reference evidence="13" key="1">
    <citation type="journal article" date="2023" name="Plant Biotechnol. J.">
        <title>Chromosome-level wild Hevea brasiliensis genome provides new tools for genomic-assisted breeding and valuable loci to elevate rubber yield.</title>
        <authorList>
            <person name="Cheng H."/>
            <person name="Song X."/>
            <person name="Hu Y."/>
            <person name="Wu T."/>
            <person name="Yang Q."/>
            <person name="An Z."/>
            <person name="Feng S."/>
            <person name="Deng Z."/>
            <person name="Wu W."/>
            <person name="Zeng X."/>
            <person name="Tu M."/>
            <person name="Wang X."/>
            <person name="Huang H."/>
        </authorList>
    </citation>
    <scope>NUCLEOTIDE SEQUENCE</scope>
    <source>
        <strain evidence="13">MT/VB/25A 57/8</strain>
    </source>
</reference>
<comment type="caution">
    <text evidence="13">The sequence shown here is derived from an EMBL/GenBank/DDBJ whole genome shotgun (WGS) entry which is preliminary data.</text>
</comment>
<comment type="subcellular location">
    <subcellularLocation>
        <location evidence="1">Membrane</location>
        <topology evidence="1">Single-pass membrane protein</topology>
    </subcellularLocation>
</comment>
<dbReference type="EMBL" id="JARPOI010000009">
    <property type="protein sequence ID" value="KAJ9174136.1"/>
    <property type="molecule type" value="Genomic_DNA"/>
</dbReference>
<keyword evidence="9 11" id="KW-0503">Monooxygenase</keyword>
<evidence type="ECO:0000256" key="4">
    <source>
        <dbReference type="ARBA" id="ARBA00022692"/>
    </source>
</evidence>
<proteinExistence type="inferred from homology"/>
<evidence type="ECO:0000256" key="11">
    <source>
        <dbReference type="RuleBase" id="RU000461"/>
    </source>
</evidence>
<evidence type="ECO:0000256" key="3">
    <source>
        <dbReference type="ARBA" id="ARBA00022617"/>
    </source>
</evidence>
<evidence type="ECO:0000313" key="14">
    <source>
        <dbReference type="Proteomes" id="UP001174677"/>
    </source>
</evidence>
<dbReference type="PRINTS" id="PR00385">
    <property type="entry name" value="P450"/>
</dbReference>
<keyword evidence="5 11" id="KW-0479">Metal-binding</keyword>
<protein>
    <recommendedName>
        <fullName evidence="15">Cytochrome P450</fullName>
    </recommendedName>
</protein>
<sequence>MVVAMGTLEVIFYLSNCGVCLFLLSFLIKFFSKVWWTPIRIQSMMRSQGIQGPDYRFYHGNTKEIIHRATNILSNPKKLSHQNVFPTVLPHIFSWVKLYGMNYLSWHGPEAHLVVTEPNLVKEIFNNKDGAFPKPEPEEYFKKLLGDGIVTTRGEKWFTLRKLSNHAFHAECLKGMIPAMIASVEIMLERWKYHDGKEIDAFQEFKVLTSEIISRTAFGSSYMEGQDIFDMLIRMVVIISRNKYKIRIPGISNLVKTADDVESDKLEQGIRDSIINMMKRREEAAIMGQSSGGFGSDFLGLLLKEHHDDNSDRIISVEDVIDECKTFYVAGHETTSSSITWTLLLLAIHIDWQDKARKEVLELFGQQNPTPDGLARLKTMNMIINEALRLYPPAVNVPRQVQRQVRLGKLILPENMVIEIPVLAIHHNPQIWGEDVHLFKPERFAEGLAKATNNNVTAYLPFGLGPRSCVGSNFAITETKIALSMILQRYQFTLSPTYVHSPITLITLCPQHGLQIRLQPLHLG</sequence>
<evidence type="ECO:0000256" key="10">
    <source>
        <dbReference type="ARBA" id="ARBA00023136"/>
    </source>
</evidence>
<evidence type="ECO:0000256" key="9">
    <source>
        <dbReference type="ARBA" id="ARBA00023033"/>
    </source>
</evidence>
<organism evidence="13 14">
    <name type="scientific">Hevea brasiliensis</name>
    <name type="common">Para rubber tree</name>
    <name type="synonym">Siphonia brasiliensis</name>
    <dbReference type="NCBI Taxonomy" id="3981"/>
    <lineage>
        <taxon>Eukaryota</taxon>
        <taxon>Viridiplantae</taxon>
        <taxon>Streptophyta</taxon>
        <taxon>Embryophyta</taxon>
        <taxon>Tracheophyta</taxon>
        <taxon>Spermatophyta</taxon>
        <taxon>Magnoliopsida</taxon>
        <taxon>eudicotyledons</taxon>
        <taxon>Gunneridae</taxon>
        <taxon>Pentapetalae</taxon>
        <taxon>rosids</taxon>
        <taxon>fabids</taxon>
        <taxon>Malpighiales</taxon>
        <taxon>Euphorbiaceae</taxon>
        <taxon>Crotonoideae</taxon>
        <taxon>Micrandreae</taxon>
        <taxon>Hevea</taxon>
    </lineage>
</organism>
<dbReference type="InterPro" id="IPR036396">
    <property type="entry name" value="Cyt_P450_sf"/>
</dbReference>
<dbReference type="PROSITE" id="PS00086">
    <property type="entry name" value="CYTOCHROME_P450"/>
    <property type="match status" value="1"/>
</dbReference>